<keyword evidence="2" id="KW-0732">Signal</keyword>
<feature type="chain" id="PRO_5034409585" evidence="2">
    <location>
        <begin position="21"/>
        <end position="362"/>
    </location>
</feature>
<comment type="caution">
    <text evidence="3">The sequence shown here is derived from an EMBL/GenBank/DDBJ whole genome shotgun (WGS) entry which is preliminary data.</text>
</comment>
<proteinExistence type="predicted"/>
<feature type="region of interest" description="Disordered" evidence="1">
    <location>
        <begin position="69"/>
        <end position="116"/>
    </location>
</feature>
<evidence type="ECO:0000313" key="4">
    <source>
        <dbReference type="Proteomes" id="UP000654370"/>
    </source>
</evidence>
<protein>
    <submittedName>
        <fullName evidence="3">Uncharacterized protein</fullName>
    </submittedName>
</protein>
<feature type="compositionally biased region" description="Polar residues" evidence="1">
    <location>
        <begin position="71"/>
        <end position="83"/>
    </location>
</feature>
<evidence type="ECO:0000313" key="3">
    <source>
        <dbReference type="EMBL" id="KAG2179823.1"/>
    </source>
</evidence>
<name>A0A8H7PTC2_MORIS</name>
<accession>A0A8H7PTC2</accession>
<feature type="compositionally biased region" description="Low complexity" evidence="1">
    <location>
        <begin position="84"/>
        <end position="107"/>
    </location>
</feature>
<dbReference type="Proteomes" id="UP000654370">
    <property type="component" value="Unassembled WGS sequence"/>
</dbReference>
<feature type="signal peptide" evidence="2">
    <location>
        <begin position="1"/>
        <end position="20"/>
    </location>
</feature>
<dbReference type="AlphaFoldDB" id="A0A8H7PTC2"/>
<evidence type="ECO:0000256" key="1">
    <source>
        <dbReference type="SAM" id="MobiDB-lite"/>
    </source>
</evidence>
<reference evidence="3" key="1">
    <citation type="submission" date="2020-12" db="EMBL/GenBank/DDBJ databases">
        <title>Metabolic potential, ecology and presence of endohyphal bacteria is reflected in genomic diversity of Mucoromycotina.</title>
        <authorList>
            <person name="Muszewska A."/>
            <person name="Okrasinska A."/>
            <person name="Steczkiewicz K."/>
            <person name="Drgas O."/>
            <person name="Orlowska M."/>
            <person name="Perlinska-Lenart U."/>
            <person name="Aleksandrzak-Piekarczyk T."/>
            <person name="Szatraj K."/>
            <person name="Zielenkiewicz U."/>
            <person name="Pilsyk S."/>
            <person name="Malc E."/>
            <person name="Mieczkowski P."/>
            <person name="Kruszewska J.S."/>
            <person name="Biernat P."/>
            <person name="Pawlowska J."/>
        </authorList>
    </citation>
    <scope>NUCLEOTIDE SEQUENCE</scope>
    <source>
        <strain evidence="3">WA0000067209</strain>
    </source>
</reference>
<dbReference type="OrthoDB" id="2287593at2759"/>
<keyword evidence="4" id="KW-1185">Reference proteome</keyword>
<evidence type="ECO:0000256" key="2">
    <source>
        <dbReference type="SAM" id="SignalP"/>
    </source>
</evidence>
<organism evidence="3 4">
    <name type="scientific">Mortierella isabellina</name>
    <name type="common">Filamentous fungus</name>
    <name type="synonym">Umbelopsis isabellina</name>
    <dbReference type="NCBI Taxonomy" id="91625"/>
    <lineage>
        <taxon>Eukaryota</taxon>
        <taxon>Fungi</taxon>
        <taxon>Fungi incertae sedis</taxon>
        <taxon>Mucoromycota</taxon>
        <taxon>Mucoromycotina</taxon>
        <taxon>Umbelopsidomycetes</taxon>
        <taxon>Umbelopsidales</taxon>
        <taxon>Umbelopsidaceae</taxon>
        <taxon>Umbelopsis</taxon>
    </lineage>
</organism>
<gene>
    <name evidence="3" type="ORF">INT43_003606</name>
</gene>
<dbReference type="EMBL" id="JAEPQZ010000006">
    <property type="protein sequence ID" value="KAG2179823.1"/>
    <property type="molecule type" value="Genomic_DNA"/>
</dbReference>
<sequence>MRILLLALLSTQLFVGLVQSRPLYSLALLSLGSLEQEPVLLPDFASSIFNANRQKVIALEKSIEESEKLSDTSSPSLSITDVNDSTALSRSDATSDTTSDNDISTTTLEPEPTMAQAESDFEVDLSRFSQLLSVHLLFDHFENAVTNLAEKVSRRFQETIQFSILNGNGDSDIIPEDDAKNEMVFDIQVLKGQIRGAVGSFIEDNLPNVWYQHATSLDKASLQQKLRQITMSLCEDSTSHPDTVAYSCIVEHSTQLQSQMDRFVGKNLDRTLAFVTKRELPRLFEATASEVHSVLLYFNRHVLHSSDKRLQIQLARQAEDTEEEWIRKEVSQVFEAAAHWEHAADEDENANSVAKFAQLAKV</sequence>